<keyword evidence="4 8" id="KW-0812">Transmembrane</keyword>
<evidence type="ECO:0000313" key="9">
    <source>
        <dbReference type="EMBL" id="TWT46747.1"/>
    </source>
</evidence>
<keyword evidence="5 8" id="KW-1133">Transmembrane helix</keyword>
<comment type="caution">
    <text evidence="9">The sequence shown here is derived from an EMBL/GenBank/DDBJ whole genome shotgun (WGS) entry which is preliminary data.</text>
</comment>
<evidence type="ECO:0000313" key="10">
    <source>
        <dbReference type="Proteomes" id="UP000318995"/>
    </source>
</evidence>
<evidence type="ECO:0000256" key="2">
    <source>
        <dbReference type="ARBA" id="ARBA00006679"/>
    </source>
</evidence>
<dbReference type="EMBL" id="SJPH01000003">
    <property type="protein sequence ID" value="TWT46747.1"/>
    <property type="molecule type" value="Genomic_DNA"/>
</dbReference>
<dbReference type="InterPro" id="IPR051907">
    <property type="entry name" value="DoxX-like_oxidoreductase"/>
</dbReference>
<feature type="transmembrane region" description="Helical" evidence="8">
    <location>
        <begin position="134"/>
        <end position="152"/>
    </location>
</feature>
<feature type="region of interest" description="Disordered" evidence="7">
    <location>
        <begin position="1"/>
        <end position="20"/>
    </location>
</feature>
<sequence length="322" mass="34182">MPTASSVLREGTTDSSSATRGPLSLTGGCDLPTAAEIGALLLRLYFGFVICWAAGISKFPLDAWFADQVRDLGFPAPTFFAWMAAMSEVAGGVLLLLGLATRPAALLLAITLGVASFGHHKIPLLSIYTSQHITLQYFWVYLFFFFAGAGRLSLDGFLRRRHAIAAGLTVAIVGLLALACGARVGEPQQQASTIEEASTIALAGSFNDWSLSATPMDREGDTWTATIVTTEPGPIEFKFVAEENWQLAAGENDQSDARFPLTGTADPGAQAANVSAYLPTAGPYRVTLSTPDLSYRLEQVSETQPPNDGTASDQEPAVSVEE</sequence>
<dbReference type="RefSeq" id="WP_146573499.1">
    <property type="nucleotide sequence ID" value="NZ_SJPH01000003.1"/>
</dbReference>
<dbReference type="Gene3D" id="2.60.40.10">
    <property type="entry name" value="Immunoglobulins"/>
    <property type="match status" value="1"/>
</dbReference>
<dbReference type="Pfam" id="PF07681">
    <property type="entry name" value="DoxX"/>
    <property type="match status" value="1"/>
</dbReference>
<protein>
    <submittedName>
        <fullName evidence="9">Putative oxidoreductase CatD</fullName>
        <ecNumber evidence="9">1.-.-.-</ecNumber>
    </submittedName>
</protein>
<name>A0A5C5W8G2_9BACT</name>
<keyword evidence="6 8" id="KW-0472">Membrane</keyword>
<dbReference type="InterPro" id="IPR013783">
    <property type="entry name" value="Ig-like_fold"/>
</dbReference>
<evidence type="ECO:0000256" key="3">
    <source>
        <dbReference type="ARBA" id="ARBA00022475"/>
    </source>
</evidence>
<feature type="transmembrane region" description="Helical" evidence="8">
    <location>
        <begin position="104"/>
        <end position="122"/>
    </location>
</feature>
<keyword evidence="3" id="KW-1003">Cell membrane</keyword>
<feature type="region of interest" description="Disordered" evidence="7">
    <location>
        <begin position="298"/>
        <end position="322"/>
    </location>
</feature>
<dbReference type="PANTHER" id="PTHR33452:SF1">
    <property type="entry name" value="INNER MEMBRANE PROTEIN YPHA-RELATED"/>
    <property type="match status" value="1"/>
</dbReference>
<evidence type="ECO:0000256" key="5">
    <source>
        <dbReference type="ARBA" id="ARBA00022989"/>
    </source>
</evidence>
<keyword evidence="10" id="KW-1185">Reference proteome</keyword>
<dbReference type="InterPro" id="IPR014756">
    <property type="entry name" value="Ig_E-set"/>
</dbReference>
<evidence type="ECO:0000256" key="4">
    <source>
        <dbReference type="ARBA" id="ARBA00022692"/>
    </source>
</evidence>
<dbReference type="GO" id="GO:0005886">
    <property type="term" value="C:plasma membrane"/>
    <property type="evidence" value="ECO:0007669"/>
    <property type="project" value="UniProtKB-SubCell"/>
</dbReference>
<keyword evidence="9" id="KW-0560">Oxidoreductase</keyword>
<dbReference type="InterPro" id="IPR032808">
    <property type="entry name" value="DoxX"/>
</dbReference>
<evidence type="ECO:0000256" key="6">
    <source>
        <dbReference type="ARBA" id="ARBA00023136"/>
    </source>
</evidence>
<accession>A0A5C5W8G2</accession>
<comment type="similarity">
    <text evidence="2">Belongs to the DoxX family.</text>
</comment>
<feature type="compositionally biased region" description="Polar residues" evidence="7">
    <location>
        <begin position="300"/>
        <end position="313"/>
    </location>
</feature>
<dbReference type="SUPFAM" id="SSF81296">
    <property type="entry name" value="E set domains"/>
    <property type="match status" value="1"/>
</dbReference>
<comment type="subcellular location">
    <subcellularLocation>
        <location evidence="1">Cell membrane</location>
        <topology evidence="1">Multi-pass membrane protein</topology>
    </subcellularLocation>
</comment>
<dbReference type="PANTHER" id="PTHR33452">
    <property type="entry name" value="OXIDOREDUCTASE CATD-RELATED"/>
    <property type="match status" value="1"/>
</dbReference>
<dbReference type="GO" id="GO:0016491">
    <property type="term" value="F:oxidoreductase activity"/>
    <property type="evidence" value="ECO:0007669"/>
    <property type="project" value="UniProtKB-KW"/>
</dbReference>
<dbReference type="AlphaFoldDB" id="A0A5C5W8G2"/>
<dbReference type="EC" id="1.-.-.-" evidence="9"/>
<proteinExistence type="inferred from homology"/>
<gene>
    <name evidence="9" type="primary">catD_2</name>
    <name evidence="9" type="ORF">Pla111_18480</name>
</gene>
<dbReference type="OrthoDB" id="5515215at2"/>
<reference evidence="9 10" key="1">
    <citation type="submission" date="2019-02" db="EMBL/GenBank/DDBJ databases">
        <title>Deep-cultivation of Planctomycetes and their phenomic and genomic characterization uncovers novel biology.</title>
        <authorList>
            <person name="Wiegand S."/>
            <person name="Jogler M."/>
            <person name="Boedeker C."/>
            <person name="Pinto D."/>
            <person name="Vollmers J."/>
            <person name="Rivas-Marin E."/>
            <person name="Kohn T."/>
            <person name="Peeters S.H."/>
            <person name="Heuer A."/>
            <person name="Rast P."/>
            <person name="Oberbeckmann S."/>
            <person name="Bunk B."/>
            <person name="Jeske O."/>
            <person name="Meyerdierks A."/>
            <person name="Storesund J.E."/>
            <person name="Kallscheuer N."/>
            <person name="Luecker S."/>
            <person name="Lage O.M."/>
            <person name="Pohl T."/>
            <person name="Merkel B.J."/>
            <person name="Hornburger P."/>
            <person name="Mueller R.-W."/>
            <person name="Bruemmer F."/>
            <person name="Labrenz M."/>
            <person name="Spormann A.M."/>
            <person name="Op Den Camp H."/>
            <person name="Overmann J."/>
            <person name="Amann R."/>
            <person name="Jetten M.S.M."/>
            <person name="Mascher T."/>
            <person name="Medema M.H."/>
            <person name="Devos D.P."/>
            <person name="Kaster A.-K."/>
            <person name="Ovreas L."/>
            <person name="Rohde M."/>
            <person name="Galperin M.Y."/>
            <person name="Jogler C."/>
        </authorList>
    </citation>
    <scope>NUCLEOTIDE SEQUENCE [LARGE SCALE GENOMIC DNA]</scope>
    <source>
        <strain evidence="9 10">Pla111</strain>
    </source>
</reference>
<organism evidence="9 10">
    <name type="scientific">Botrimarina hoheduenensis</name>
    <dbReference type="NCBI Taxonomy" id="2528000"/>
    <lineage>
        <taxon>Bacteria</taxon>
        <taxon>Pseudomonadati</taxon>
        <taxon>Planctomycetota</taxon>
        <taxon>Planctomycetia</taxon>
        <taxon>Pirellulales</taxon>
        <taxon>Lacipirellulaceae</taxon>
        <taxon>Botrimarina</taxon>
    </lineage>
</organism>
<evidence type="ECO:0000256" key="1">
    <source>
        <dbReference type="ARBA" id="ARBA00004651"/>
    </source>
</evidence>
<evidence type="ECO:0000256" key="8">
    <source>
        <dbReference type="SAM" id="Phobius"/>
    </source>
</evidence>
<dbReference type="Proteomes" id="UP000318995">
    <property type="component" value="Unassembled WGS sequence"/>
</dbReference>
<feature type="transmembrane region" description="Helical" evidence="8">
    <location>
        <begin position="164"/>
        <end position="184"/>
    </location>
</feature>
<evidence type="ECO:0000256" key="7">
    <source>
        <dbReference type="SAM" id="MobiDB-lite"/>
    </source>
</evidence>
<feature type="transmembrane region" description="Helical" evidence="8">
    <location>
        <begin position="40"/>
        <end position="59"/>
    </location>
</feature>
<feature type="transmembrane region" description="Helical" evidence="8">
    <location>
        <begin position="79"/>
        <end position="97"/>
    </location>
</feature>